<protein>
    <submittedName>
        <fullName evidence="3">Uncharacterized protein</fullName>
    </submittedName>
</protein>
<dbReference type="InParanoid" id="B8BRF7"/>
<sequence length="489" mass="52569">MSNNNQYSEDLGFSDDPEELEVVMGNSGKAVLVGDDEESDGEHSAPLYYENKESRGCYPSWLKSSSPKVKVALGLAITLLLAFVAVFAVGITQMSSKNEEGNELKDISSAELGANTSTDPTEGVMTIATEKPPTSPPVTASVVIDISSADINVALPDTLEAIVPDFKDGLDNTEQANWETIDGVLVNTIGITLLKNLPLGYTLEQIDVEMFDGFDVTSYGRRGRVRGMKEHASNRSYADNVHNAIYSSSATVDCSLTDCDAAPMTMVQVLSDMSQMEYIEAKYESSDDTTTTQPTDKLETFTTSTVISTDAVDVVGPPEMVEEPTAIPVKTETAGPSASPTATFSTPVTMEPQPLVEGDCSPDTPCEMCSGACSDDTDCADGLSCFYRLYLEYVPGCTGAGKQGQRYCYNPLSGGLTVDMMLPASDMKCDNKKRCTKCQGDCDTDDDCDKNLYCYRRLGYELVPGCGGQGAFGADYCFDPKDIPGENDY</sequence>
<dbReference type="Proteomes" id="UP000001449">
    <property type="component" value="Chromosome 1"/>
</dbReference>
<gene>
    <name evidence="3" type="ORF">THAPSDRAFT_20912</name>
</gene>
<evidence type="ECO:0000256" key="1">
    <source>
        <dbReference type="SAM" id="MobiDB-lite"/>
    </source>
</evidence>
<dbReference type="RefSeq" id="XP_002286309.1">
    <property type="nucleotide sequence ID" value="XM_002286273.1"/>
</dbReference>
<feature type="region of interest" description="Disordered" evidence="1">
    <location>
        <begin position="98"/>
        <end position="119"/>
    </location>
</feature>
<evidence type="ECO:0000313" key="4">
    <source>
        <dbReference type="Proteomes" id="UP000001449"/>
    </source>
</evidence>
<keyword evidence="2" id="KW-0472">Membrane</keyword>
<evidence type="ECO:0000256" key="2">
    <source>
        <dbReference type="SAM" id="Phobius"/>
    </source>
</evidence>
<dbReference type="GeneID" id="7443155"/>
<reference evidence="3 4" key="1">
    <citation type="journal article" date="2004" name="Science">
        <title>The genome of the diatom Thalassiosira pseudonana: ecology, evolution, and metabolism.</title>
        <authorList>
            <person name="Armbrust E.V."/>
            <person name="Berges J.A."/>
            <person name="Bowler C."/>
            <person name="Green B.R."/>
            <person name="Martinez D."/>
            <person name="Putnam N.H."/>
            <person name="Zhou S."/>
            <person name="Allen A.E."/>
            <person name="Apt K.E."/>
            <person name="Bechner M."/>
            <person name="Brzezinski M.A."/>
            <person name="Chaal B.K."/>
            <person name="Chiovitti A."/>
            <person name="Davis A.K."/>
            <person name="Demarest M.S."/>
            <person name="Detter J.C."/>
            <person name="Glavina T."/>
            <person name="Goodstein D."/>
            <person name="Hadi M.Z."/>
            <person name="Hellsten U."/>
            <person name="Hildebrand M."/>
            <person name="Jenkins B.D."/>
            <person name="Jurka J."/>
            <person name="Kapitonov V.V."/>
            <person name="Kroger N."/>
            <person name="Lau W.W."/>
            <person name="Lane T.W."/>
            <person name="Larimer F.W."/>
            <person name="Lippmeier J.C."/>
            <person name="Lucas S."/>
            <person name="Medina M."/>
            <person name="Montsant A."/>
            <person name="Obornik M."/>
            <person name="Parker M.S."/>
            <person name="Palenik B."/>
            <person name="Pazour G.J."/>
            <person name="Richardson P.M."/>
            <person name="Rynearson T.A."/>
            <person name="Saito M.A."/>
            <person name="Schwartz D.C."/>
            <person name="Thamatrakoln K."/>
            <person name="Valentin K."/>
            <person name="Vardi A."/>
            <person name="Wilkerson F.P."/>
            <person name="Rokhsar D.S."/>
        </authorList>
    </citation>
    <scope>NUCLEOTIDE SEQUENCE [LARGE SCALE GENOMIC DNA]</scope>
    <source>
        <strain evidence="3 4">CCMP1335</strain>
    </source>
</reference>
<name>B8BRF7_THAPS</name>
<dbReference type="eggNOG" id="ENOG502TATZ">
    <property type="taxonomic scope" value="Eukaryota"/>
</dbReference>
<feature type="region of interest" description="Disordered" evidence="1">
    <location>
        <begin position="330"/>
        <end position="351"/>
    </location>
</feature>
<keyword evidence="2" id="KW-0812">Transmembrane</keyword>
<organism evidence="3 4">
    <name type="scientific">Thalassiosira pseudonana</name>
    <name type="common">Marine diatom</name>
    <name type="synonym">Cyclotella nana</name>
    <dbReference type="NCBI Taxonomy" id="35128"/>
    <lineage>
        <taxon>Eukaryota</taxon>
        <taxon>Sar</taxon>
        <taxon>Stramenopiles</taxon>
        <taxon>Ochrophyta</taxon>
        <taxon>Bacillariophyta</taxon>
        <taxon>Coscinodiscophyceae</taxon>
        <taxon>Thalassiosirophycidae</taxon>
        <taxon>Thalassiosirales</taxon>
        <taxon>Thalassiosiraceae</taxon>
        <taxon>Thalassiosira</taxon>
    </lineage>
</organism>
<accession>B8BRF7</accession>
<feature type="compositionally biased region" description="Basic and acidic residues" evidence="1">
    <location>
        <begin position="98"/>
        <end position="108"/>
    </location>
</feature>
<dbReference type="PaxDb" id="35128-Thaps20912"/>
<dbReference type="KEGG" id="tps:THAPSDRAFT_20912"/>
<proteinExistence type="predicted"/>
<dbReference type="EMBL" id="CM000638">
    <property type="protein sequence ID" value="EED95950.1"/>
    <property type="molecule type" value="Genomic_DNA"/>
</dbReference>
<feature type="compositionally biased region" description="Polar residues" evidence="1">
    <location>
        <begin position="334"/>
        <end position="348"/>
    </location>
</feature>
<keyword evidence="4" id="KW-1185">Reference proteome</keyword>
<feature type="transmembrane region" description="Helical" evidence="2">
    <location>
        <begin position="71"/>
        <end position="91"/>
    </location>
</feature>
<keyword evidence="2" id="KW-1133">Transmembrane helix</keyword>
<dbReference type="AlphaFoldDB" id="B8BRF7"/>
<reference evidence="3 4" key="2">
    <citation type="journal article" date="2008" name="Nature">
        <title>The Phaeodactylum genome reveals the evolutionary history of diatom genomes.</title>
        <authorList>
            <person name="Bowler C."/>
            <person name="Allen A.E."/>
            <person name="Badger J.H."/>
            <person name="Grimwood J."/>
            <person name="Jabbari K."/>
            <person name="Kuo A."/>
            <person name="Maheswari U."/>
            <person name="Martens C."/>
            <person name="Maumus F."/>
            <person name="Otillar R.P."/>
            <person name="Rayko E."/>
            <person name="Salamov A."/>
            <person name="Vandepoele K."/>
            <person name="Beszteri B."/>
            <person name="Gruber A."/>
            <person name="Heijde M."/>
            <person name="Katinka M."/>
            <person name="Mock T."/>
            <person name="Valentin K."/>
            <person name="Verret F."/>
            <person name="Berges J.A."/>
            <person name="Brownlee C."/>
            <person name="Cadoret J.P."/>
            <person name="Chiovitti A."/>
            <person name="Choi C.J."/>
            <person name="Coesel S."/>
            <person name="De Martino A."/>
            <person name="Detter J.C."/>
            <person name="Durkin C."/>
            <person name="Falciatore A."/>
            <person name="Fournet J."/>
            <person name="Haruta M."/>
            <person name="Huysman M.J."/>
            <person name="Jenkins B.D."/>
            <person name="Jiroutova K."/>
            <person name="Jorgensen R.E."/>
            <person name="Joubert Y."/>
            <person name="Kaplan A."/>
            <person name="Kroger N."/>
            <person name="Kroth P.G."/>
            <person name="La Roche J."/>
            <person name="Lindquist E."/>
            <person name="Lommer M."/>
            <person name="Martin-Jezequel V."/>
            <person name="Lopez P.J."/>
            <person name="Lucas S."/>
            <person name="Mangogna M."/>
            <person name="McGinnis K."/>
            <person name="Medlin L.K."/>
            <person name="Montsant A."/>
            <person name="Oudot-Le Secq M.P."/>
            <person name="Napoli C."/>
            <person name="Obornik M."/>
            <person name="Parker M.S."/>
            <person name="Petit J.L."/>
            <person name="Porcel B.M."/>
            <person name="Poulsen N."/>
            <person name="Robison M."/>
            <person name="Rychlewski L."/>
            <person name="Rynearson T.A."/>
            <person name="Schmutz J."/>
            <person name="Shapiro H."/>
            <person name="Siaut M."/>
            <person name="Stanley M."/>
            <person name="Sussman M.R."/>
            <person name="Taylor A.R."/>
            <person name="Vardi A."/>
            <person name="von Dassow P."/>
            <person name="Vyverman W."/>
            <person name="Willis A."/>
            <person name="Wyrwicz L.S."/>
            <person name="Rokhsar D.S."/>
            <person name="Weissenbach J."/>
            <person name="Armbrust E.V."/>
            <person name="Green B.R."/>
            <person name="Van de Peer Y."/>
            <person name="Grigoriev I.V."/>
        </authorList>
    </citation>
    <scope>NUCLEOTIDE SEQUENCE [LARGE SCALE GENOMIC DNA]</scope>
    <source>
        <strain evidence="3 4">CCMP1335</strain>
    </source>
</reference>
<dbReference type="OMA" id="NTEQANW"/>
<dbReference type="HOGENOM" id="CLU_558403_0_0_1"/>
<evidence type="ECO:0000313" key="3">
    <source>
        <dbReference type="EMBL" id="EED95950.1"/>
    </source>
</evidence>